<comment type="caution">
    <text evidence="1">The sequence shown here is derived from an EMBL/GenBank/DDBJ whole genome shotgun (WGS) entry which is preliminary data.</text>
</comment>
<evidence type="ECO:0000313" key="1">
    <source>
        <dbReference type="EMBL" id="MEQ2160324.1"/>
    </source>
</evidence>
<evidence type="ECO:0000313" key="2">
    <source>
        <dbReference type="Proteomes" id="UP001476798"/>
    </source>
</evidence>
<dbReference type="EMBL" id="JAHRIO010006136">
    <property type="protein sequence ID" value="MEQ2160324.1"/>
    <property type="molecule type" value="Genomic_DNA"/>
</dbReference>
<organism evidence="1 2">
    <name type="scientific">Goodea atripinnis</name>
    <dbReference type="NCBI Taxonomy" id="208336"/>
    <lineage>
        <taxon>Eukaryota</taxon>
        <taxon>Metazoa</taxon>
        <taxon>Chordata</taxon>
        <taxon>Craniata</taxon>
        <taxon>Vertebrata</taxon>
        <taxon>Euteleostomi</taxon>
        <taxon>Actinopterygii</taxon>
        <taxon>Neopterygii</taxon>
        <taxon>Teleostei</taxon>
        <taxon>Neoteleostei</taxon>
        <taxon>Acanthomorphata</taxon>
        <taxon>Ovalentaria</taxon>
        <taxon>Atherinomorphae</taxon>
        <taxon>Cyprinodontiformes</taxon>
        <taxon>Goodeidae</taxon>
        <taxon>Goodea</taxon>
    </lineage>
</organism>
<keyword evidence="2" id="KW-1185">Reference proteome</keyword>
<reference evidence="1 2" key="1">
    <citation type="submission" date="2021-06" db="EMBL/GenBank/DDBJ databases">
        <authorList>
            <person name="Palmer J.M."/>
        </authorList>
    </citation>
    <scope>NUCLEOTIDE SEQUENCE [LARGE SCALE GENOMIC DNA]</scope>
    <source>
        <strain evidence="1 2">GA_2019</strain>
        <tissue evidence="1">Muscle</tissue>
    </source>
</reference>
<dbReference type="Proteomes" id="UP001476798">
    <property type="component" value="Unassembled WGS sequence"/>
</dbReference>
<name>A0ABV0MMI9_9TELE</name>
<proteinExistence type="predicted"/>
<gene>
    <name evidence="1" type="ORF">GOODEAATRI_032554</name>
</gene>
<accession>A0ABV0MMI9</accession>
<protein>
    <submittedName>
        <fullName evidence="1">Uncharacterized protein</fullName>
    </submittedName>
</protein>
<sequence>MEESLDPNDSPKKTFVLLDSVWTPLELRKKMIPTKRVDVRLELANNILDYLLKLHSILLSVVSHAVSAEASACCWERSLVLCFGRRTVFLRHAIPLLTPFVVGSF</sequence>